<protein>
    <recommendedName>
        <fullName evidence="2">DNA ligase D 3'-phosphoesterase domain-containing protein</fullName>
    </recommendedName>
</protein>
<evidence type="ECO:0000259" key="2">
    <source>
        <dbReference type="Pfam" id="PF13298"/>
    </source>
</evidence>
<evidence type="ECO:0000256" key="1">
    <source>
        <dbReference type="SAM" id="MobiDB-lite"/>
    </source>
</evidence>
<comment type="caution">
    <text evidence="3">The sequence shown here is derived from an EMBL/GenBank/DDBJ whole genome shotgun (WGS) entry which is preliminary data.</text>
</comment>
<dbReference type="EMBL" id="BMKQ01000001">
    <property type="protein sequence ID" value="GGF41389.1"/>
    <property type="molecule type" value="Genomic_DNA"/>
</dbReference>
<accession>A0A917BHB3</accession>
<gene>
    <name evidence="3" type="ORF">GCM10011519_13970</name>
</gene>
<feature type="domain" description="DNA ligase D 3'-phosphoesterase" evidence="2">
    <location>
        <begin position="9"/>
        <end position="121"/>
    </location>
</feature>
<dbReference type="RefSeq" id="WP_188779128.1">
    <property type="nucleotide sequence ID" value="NZ_BMKQ01000001.1"/>
</dbReference>
<dbReference type="PANTHER" id="PTHR39465">
    <property type="entry name" value="DNA LIGASE D, 3'-PHOSPHOESTERASE DOMAIN"/>
    <property type="match status" value="1"/>
</dbReference>
<dbReference type="InterPro" id="IPR014144">
    <property type="entry name" value="LigD_PE_domain"/>
</dbReference>
<name>A0A917BHB3_9ACTN</name>
<dbReference type="PANTHER" id="PTHR39465:SF1">
    <property type="entry name" value="DNA LIGASE D 3'-PHOSPHOESTERASE DOMAIN-CONTAINING PROTEIN"/>
    <property type="match status" value="1"/>
</dbReference>
<sequence>MSAPVFVVQRHEATALHYDLRLEIEGVLVSWAVPKGPSLDPGVRRFARRVGDHDLAHADFEGVAGSSRRHSNSVVVWDTGTYENRSRVAGKAVSAADALGAGHLVVRLEGSRLHGGFALTRVPTGPRSARADAWLLVKVDDEHADRDADLSGDLPSVLSGRTNAEVAAAEGPDRPLPDPER</sequence>
<dbReference type="Proteomes" id="UP000649179">
    <property type="component" value="Unassembled WGS sequence"/>
</dbReference>
<evidence type="ECO:0000313" key="3">
    <source>
        <dbReference type="EMBL" id="GGF41389.1"/>
    </source>
</evidence>
<keyword evidence="4" id="KW-1185">Reference proteome</keyword>
<reference evidence="3" key="2">
    <citation type="submission" date="2020-09" db="EMBL/GenBank/DDBJ databases">
        <authorList>
            <person name="Sun Q."/>
            <person name="Zhou Y."/>
        </authorList>
    </citation>
    <scope>NUCLEOTIDE SEQUENCE</scope>
    <source>
        <strain evidence="3">CGMCC 1.16067</strain>
    </source>
</reference>
<feature type="compositionally biased region" description="Basic and acidic residues" evidence="1">
    <location>
        <begin position="171"/>
        <end position="181"/>
    </location>
</feature>
<feature type="region of interest" description="Disordered" evidence="1">
    <location>
        <begin position="145"/>
        <end position="181"/>
    </location>
</feature>
<dbReference type="AlphaFoldDB" id="A0A917BHB3"/>
<dbReference type="Pfam" id="PF13298">
    <property type="entry name" value="LigD_N"/>
    <property type="match status" value="1"/>
</dbReference>
<reference evidence="3" key="1">
    <citation type="journal article" date="2014" name="Int. J. Syst. Evol. Microbiol.">
        <title>Complete genome sequence of Corynebacterium casei LMG S-19264T (=DSM 44701T), isolated from a smear-ripened cheese.</title>
        <authorList>
            <consortium name="US DOE Joint Genome Institute (JGI-PGF)"/>
            <person name="Walter F."/>
            <person name="Albersmeier A."/>
            <person name="Kalinowski J."/>
            <person name="Ruckert C."/>
        </authorList>
    </citation>
    <scope>NUCLEOTIDE SEQUENCE</scope>
    <source>
        <strain evidence="3">CGMCC 1.16067</strain>
    </source>
</reference>
<proteinExistence type="predicted"/>
<organism evidence="3 4">
    <name type="scientific">Marmoricola endophyticus</name>
    <dbReference type="NCBI Taxonomy" id="2040280"/>
    <lineage>
        <taxon>Bacteria</taxon>
        <taxon>Bacillati</taxon>
        <taxon>Actinomycetota</taxon>
        <taxon>Actinomycetes</taxon>
        <taxon>Propionibacteriales</taxon>
        <taxon>Nocardioidaceae</taxon>
        <taxon>Marmoricola</taxon>
    </lineage>
</organism>
<evidence type="ECO:0000313" key="4">
    <source>
        <dbReference type="Proteomes" id="UP000649179"/>
    </source>
</evidence>